<accession>A0A7W7YMW5</accession>
<name>A0A7W7YMW5_9BACT</name>
<protein>
    <recommendedName>
        <fullName evidence="3">Cysteine-rich CWC</fullName>
    </recommendedName>
</protein>
<sequence length="87" mass="9717">MPSESHGSILNFLSVCVNHNYDKHDIVPCSLCSETFVCLCNRAADCPCAQVNLNRDESEWISWQTGGECVCIPCLLKLRDEARRATV</sequence>
<evidence type="ECO:0000313" key="1">
    <source>
        <dbReference type="EMBL" id="MBB5038977.1"/>
    </source>
</evidence>
<dbReference type="AlphaFoldDB" id="A0A7W7YMW5"/>
<evidence type="ECO:0000313" key="2">
    <source>
        <dbReference type="Proteomes" id="UP000534294"/>
    </source>
</evidence>
<dbReference type="RefSeq" id="WP_184210269.1">
    <property type="nucleotide sequence ID" value="NZ_JACHIF010000006.1"/>
</dbReference>
<organism evidence="1 2">
    <name type="scientific">Prosthecobacter dejongeii</name>
    <dbReference type="NCBI Taxonomy" id="48465"/>
    <lineage>
        <taxon>Bacteria</taxon>
        <taxon>Pseudomonadati</taxon>
        <taxon>Verrucomicrobiota</taxon>
        <taxon>Verrucomicrobiia</taxon>
        <taxon>Verrucomicrobiales</taxon>
        <taxon>Verrucomicrobiaceae</taxon>
        <taxon>Prosthecobacter</taxon>
    </lineage>
</organism>
<proteinExistence type="predicted"/>
<keyword evidence="2" id="KW-1185">Reference proteome</keyword>
<gene>
    <name evidence="1" type="ORF">HNQ64_003242</name>
</gene>
<dbReference type="Proteomes" id="UP000534294">
    <property type="component" value="Unassembled WGS sequence"/>
</dbReference>
<dbReference type="EMBL" id="JACHIF010000006">
    <property type="protein sequence ID" value="MBB5038977.1"/>
    <property type="molecule type" value="Genomic_DNA"/>
</dbReference>
<evidence type="ECO:0008006" key="3">
    <source>
        <dbReference type="Google" id="ProtNLM"/>
    </source>
</evidence>
<reference evidence="1 2" key="1">
    <citation type="submission" date="2020-08" db="EMBL/GenBank/DDBJ databases">
        <title>Genomic Encyclopedia of Type Strains, Phase IV (KMG-IV): sequencing the most valuable type-strain genomes for metagenomic binning, comparative biology and taxonomic classification.</title>
        <authorList>
            <person name="Goeker M."/>
        </authorList>
    </citation>
    <scope>NUCLEOTIDE SEQUENCE [LARGE SCALE GENOMIC DNA]</scope>
    <source>
        <strain evidence="1 2">DSM 12251</strain>
    </source>
</reference>
<comment type="caution">
    <text evidence="1">The sequence shown here is derived from an EMBL/GenBank/DDBJ whole genome shotgun (WGS) entry which is preliminary data.</text>
</comment>